<name>A0A4V3WU01_9MICO</name>
<gene>
    <name evidence="2" type="ORF">E6C70_11445</name>
</gene>
<evidence type="ECO:0000313" key="2">
    <source>
        <dbReference type="EMBL" id="THG34027.1"/>
    </source>
</evidence>
<dbReference type="Pfam" id="PF18739">
    <property type="entry name" value="HEPN_Apea"/>
    <property type="match status" value="1"/>
</dbReference>
<dbReference type="OrthoDB" id="4578094at2"/>
<dbReference type="InterPro" id="IPR041229">
    <property type="entry name" value="HEPN_Apea"/>
</dbReference>
<evidence type="ECO:0000259" key="1">
    <source>
        <dbReference type="Pfam" id="PF18739"/>
    </source>
</evidence>
<dbReference type="AlphaFoldDB" id="A0A4V3WU01"/>
<sequence>MGEEFIRIGLNVLSRLGGIHGRTLGRTGVRLAATGQAILVESEMLATRTTLHSKTERLLSGVHPVALAYTRVSIDNWLPKFKRTRNHIAHGNGGSTTDVWTDGALLRAVRDANRVLLSLALLTHLGVPDAALERTAERLGNRYSGRHRPTGIFR</sequence>
<organism evidence="2 3">
    <name type="scientific">Orlajensenia flava</name>
    <dbReference type="NCBI Taxonomy" id="2565934"/>
    <lineage>
        <taxon>Bacteria</taxon>
        <taxon>Bacillati</taxon>
        <taxon>Actinomycetota</taxon>
        <taxon>Actinomycetes</taxon>
        <taxon>Micrococcales</taxon>
        <taxon>Microbacteriaceae</taxon>
        <taxon>Orlajensenia</taxon>
    </lineage>
</organism>
<reference evidence="2 3" key="1">
    <citation type="submission" date="2019-04" db="EMBL/GenBank/DDBJ databases">
        <authorList>
            <person name="Jiang L."/>
        </authorList>
    </citation>
    <scope>NUCLEOTIDE SEQUENCE [LARGE SCALE GENOMIC DNA]</scope>
    <source>
        <strain evidence="2 3">YIM 131861</strain>
    </source>
</reference>
<dbReference type="RefSeq" id="WP_136424663.1">
    <property type="nucleotide sequence ID" value="NZ_OZ241748.1"/>
</dbReference>
<comment type="caution">
    <text evidence="2">The sequence shown here is derived from an EMBL/GenBank/DDBJ whole genome shotgun (WGS) entry which is preliminary data.</text>
</comment>
<protein>
    <recommendedName>
        <fullName evidence="1">Apea-like HEPN domain-containing protein</fullName>
    </recommendedName>
</protein>
<proteinExistence type="predicted"/>
<feature type="domain" description="Apea-like HEPN" evidence="1">
    <location>
        <begin position="48"/>
        <end position="129"/>
    </location>
</feature>
<dbReference type="EMBL" id="SSSN01000007">
    <property type="protein sequence ID" value="THG34027.1"/>
    <property type="molecule type" value="Genomic_DNA"/>
</dbReference>
<dbReference type="Proteomes" id="UP000307380">
    <property type="component" value="Unassembled WGS sequence"/>
</dbReference>
<accession>A0A4V3WU01</accession>
<keyword evidence="3" id="KW-1185">Reference proteome</keyword>
<evidence type="ECO:0000313" key="3">
    <source>
        <dbReference type="Proteomes" id="UP000307380"/>
    </source>
</evidence>